<evidence type="ECO:0000256" key="4">
    <source>
        <dbReference type="ARBA" id="ARBA00023117"/>
    </source>
</evidence>
<dbReference type="GO" id="GO:0005634">
    <property type="term" value="C:nucleus"/>
    <property type="evidence" value="ECO:0007669"/>
    <property type="project" value="TreeGrafter"/>
</dbReference>
<dbReference type="EMBL" id="CAJHNJ030000013">
    <property type="protein sequence ID" value="CAG9112240.1"/>
    <property type="molecule type" value="Genomic_DNA"/>
</dbReference>
<gene>
    <name evidence="7" type="ORF">PLXY2_LOCUS4795</name>
</gene>
<dbReference type="Gene3D" id="1.20.920.10">
    <property type="entry name" value="Bromodomain-like"/>
    <property type="match status" value="2"/>
</dbReference>
<dbReference type="GO" id="GO:0045815">
    <property type="term" value="P:transcription initiation-coupled chromatin remodeling"/>
    <property type="evidence" value="ECO:0007669"/>
    <property type="project" value="TreeGrafter"/>
</dbReference>
<dbReference type="GO" id="GO:0006337">
    <property type="term" value="P:nucleosome disassembly"/>
    <property type="evidence" value="ECO:0007669"/>
    <property type="project" value="TreeGrafter"/>
</dbReference>
<accession>A0A8S4E976</accession>
<evidence type="ECO:0000313" key="7">
    <source>
        <dbReference type="EMBL" id="CAG9112240.1"/>
    </source>
</evidence>
<dbReference type="GO" id="GO:0006334">
    <property type="term" value="P:nucleosome assembly"/>
    <property type="evidence" value="ECO:0007669"/>
    <property type="project" value="TreeGrafter"/>
</dbReference>
<dbReference type="PANTHER" id="PTHR23069:SF0">
    <property type="entry name" value="TAT-BINDING HOMOLOG 7"/>
    <property type="match status" value="1"/>
</dbReference>
<keyword evidence="2" id="KW-0547">Nucleotide-binding</keyword>
<evidence type="ECO:0000256" key="1">
    <source>
        <dbReference type="ARBA" id="ARBA00006914"/>
    </source>
</evidence>
<keyword evidence="4 5" id="KW-0103">Bromodomain</keyword>
<keyword evidence="3" id="KW-0067">ATP-binding</keyword>
<dbReference type="GO" id="GO:0003682">
    <property type="term" value="F:chromatin binding"/>
    <property type="evidence" value="ECO:0007669"/>
    <property type="project" value="TreeGrafter"/>
</dbReference>
<dbReference type="Pfam" id="PF00439">
    <property type="entry name" value="Bromodomain"/>
    <property type="match status" value="2"/>
</dbReference>
<dbReference type="AlphaFoldDB" id="A0A8S4E976"/>
<evidence type="ECO:0000256" key="3">
    <source>
        <dbReference type="ARBA" id="ARBA00022840"/>
    </source>
</evidence>
<keyword evidence="8" id="KW-1185">Reference proteome</keyword>
<name>A0A8S4E976_PLUXY</name>
<evidence type="ECO:0000313" key="8">
    <source>
        <dbReference type="Proteomes" id="UP000653454"/>
    </source>
</evidence>
<dbReference type="InterPro" id="IPR001487">
    <property type="entry name" value="Bromodomain"/>
</dbReference>
<sequence length="163" mass="19133">MTETDIEVMMTKVDMHKYNCAREFLDDVDHICANALEYNPDRDRYRDVKETDIETKVDMHKYNCAREFLDDVDLICANALEYNPDRTSSDKQIRHEACSLRDHAHALIDVEMDSDFELECQDIARKRQDEGMKSDTDVPDFIYTASNLREYFLLDGFVCFYGS</sequence>
<dbReference type="PANTHER" id="PTHR23069">
    <property type="entry name" value="AAA DOMAIN-CONTAINING"/>
    <property type="match status" value="1"/>
</dbReference>
<reference evidence="7" key="1">
    <citation type="submission" date="2020-11" db="EMBL/GenBank/DDBJ databases">
        <authorList>
            <person name="Whiteford S."/>
        </authorList>
    </citation>
    <scope>NUCLEOTIDE SEQUENCE</scope>
</reference>
<dbReference type="Proteomes" id="UP000653454">
    <property type="component" value="Unassembled WGS sequence"/>
</dbReference>
<dbReference type="GO" id="GO:0005524">
    <property type="term" value="F:ATP binding"/>
    <property type="evidence" value="ECO:0007669"/>
    <property type="project" value="UniProtKB-KW"/>
</dbReference>
<proteinExistence type="inferred from homology"/>
<dbReference type="InterPro" id="IPR036427">
    <property type="entry name" value="Bromodomain-like_sf"/>
</dbReference>
<evidence type="ECO:0000256" key="2">
    <source>
        <dbReference type="ARBA" id="ARBA00022741"/>
    </source>
</evidence>
<feature type="domain" description="Bromo" evidence="6">
    <location>
        <begin position="1"/>
        <end position="46"/>
    </location>
</feature>
<dbReference type="PROSITE" id="PS50014">
    <property type="entry name" value="BROMODOMAIN_2"/>
    <property type="match status" value="1"/>
</dbReference>
<evidence type="ECO:0000256" key="5">
    <source>
        <dbReference type="PROSITE-ProRule" id="PRU00035"/>
    </source>
</evidence>
<protein>
    <submittedName>
        <fullName evidence="7">(diamondback moth) hypothetical protein</fullName>
    </submittedName>
</protein>
<dbReference type="SMART" id="SM00297">
    <property type="entry name" value="BROMO"/>
    <property type="match status" value="1"/>
</dbReference>
<comment type="similarity">
    <text evidence="1">Belongs to the AAA ATPase family.</text>
</comment>
<dbReference type="GO" id="GO:0042393">
    <property type="term" value="F:histone binding"/>
    <property type="evidence" value="ECO:0007669"/>
    <property type="project" value="TreeGrafter"/>
</dbReference>
<evidence type="ECO:0000259" key="6">
    <source>
        <dbReference type="PROSITE" id="PS50014"/>
    </source>
</evidence>
<dbReference type="GO" id="GO:0016887">
    <property type="term" value="F:ATP hydrolysis activity"/>
    <property type="evidence" value="ECO:0007669"/>
    <property type="project" value="TreeGrafter"/>
</dbReference>
<comment type="caution">
    <text evidence="7">The sequence shown here is derived from an EMBL/GenBank/DDBJ whole genome shotgun (WGS) entry which is preliminary data.</text>
</comment>
<organism evidence="7 8">
    <name type="scientific">Plutella xylostella</name>
    <name type="common">Diamondback moth</name>
    <name type="synonym">Plutella maculipennis</name>
    <dbReference type="NCBI Taxonomy" id="51655"/>
    <lineage>
        <taxon>Eukaryota</taxon>
        <taxon>Metazoa</taxon>
        <taxon>Ecdysozoa</taxon>
        <taxon>Arthropoda</taxon>
        <taxon>Hexapoda</taxon>
        <taxon>Insecta</taxon>
        <taxon>Pterygota</taxon>
        <taxon>Neoptera</taxon>
        <taxon>Endopterygota</taxon>
        <taxon>Lepidoptera</taxon>
        <taxon>Glossata</taxon>
        <taxon>Ditrysia</taxon>
        <taxon>Yponomeutoidea</taxon>
        <taxon>Plutellidae</taxon>
        <taxon>Plutella</taxon>
    </lineage>
</organism>
<dbReference type="SUPFAM" id="SSF47370">
    <property type="entry name" value="Bromodomain"/>
    <property type="match status" value="2"/>
</dbReference>
<dbReference type="InterPro" id="IPR045199">
    <property type="entry name" value="ATAD2-like"/>
</dbReference>